<evidence type="ECO:0000259" key="1">
    <source>
        <dbReference type="Pfam" id="PF05685"/>
    </source>
</evidence>
<dbReference type="Gene3D" id="3.90.1570.10">
    <property type="entry name" value="tt1808, chain A"/>
    <property type="match status" value="1"/>
</dbReference>
<dbReference type="PANTHER" id="PTHR35400">
    <property type="entry name" value="SLR1083 PROTEIN"/>
    <property type="match status" value="1"/>
</dbReference>
<organism evidence="2">
    <name type="scientific">uncultured Rubrobacteraceae bacterium</name>
    <dbReference type="NCBI Taxonomy" id="349277"/>
    <lineage>
        <taxon>Bacteria</taxon>
        <taxon>Bacillati</taxon>
        <taxon>Actinomycetota</taxon>
        <taxon>Rubrobacteria</taxon>
        <taxon>Rubrobacterales</taxon>
        <taxon>Rubrobacteraceae</taxon>
        <taxon>environmental samples</taxon>
    </lineage>
</organism>
<sequence length="191" mass="21374">METGTREQTARRRFTVEEYHRMGEAGILREDERVELIEGEIVQMNPIGGRHIRCVNELNWLLGQQLRDRALRVSVQNPIRLNGGLEPQPDLAVIRAGDYAGSLPGPGDALLVIEVSDTTLDYDRNVKLAFYARAGIGEAWIVDLPNEAIERHSDPSEDGYRRMERAGRGRSLTSEVLPNLTLQTDAVLGKD</sequence>
<dbReference type="InterPro" id="IPR012296">
    <property type="entry name" value="Nuclease_put_TT1808"/>
</dbReference>
<dbReference type="InterPro" id="IPR008538">
    <property type="entry name" value="Uma2"/>
</dbReference>
<name>A0A6J4QIH2_9ACTN</name>
<dbReference type="SUPFAM" id="SSF52980">
    <property type="entry name" value="Restriction endonuclease-like"/>
    <property type="match status" value="1"/>
</dbReference>
<dbReference type="EMBL" id="CADCVA010000388">
    <property type="protein sequence ID" value="CAA9444409.1"/>
    <property type="molecule type" value="Genomic_DNA"/>
</dbReference>
<keyword evidence="2" id="KW-0223">Dioxygenase</keyword>
<keyword evidence="2" id="KW-0560">Oxidoreductase</keyword>
<protein>
    <submittedName>
        <fullName evidence="2">COG1355, Predicted dioxygenase</fullName>
    </submittedName>
</protein>
<reference evidence="2" key="1">
    <citation type="submission" date="2020-02" db="EMBL/GenBank/DDBJ databases">
        <authorList>
            <person name="Meier V. D."/>
        </authorList>
    </citation>
    <scope>NUCLEOTIDE SEQUENCE</scope>
    <source>
        <strain evidence="2">AVDCRST_MAG82</strain>
    </source>
</reference>
<gene>
    <name evidence="2" type="ORF">AVDCRST_MAG82-3185</name>
</gene>
<feature type="domain" description="Putative restriction endonuclease" evidence="1">
    <location>
        <begin position="16"/>
        <end position="183"/>
    </location>
</feature>
<proteinExistence type="predicted"/>
<dbReference type="InterPro" id="IPR011335">
    <property type="entry name" value="Restrct_endonuc-II-like"/>
</dbReference>
<dbReference type="Pfam" id="PF05685">
    <property type="entry name" value="Uma2"/>
    <property type="match status" value="1"/>
</dbReference>
<dbReference type="GO" id="GO:0051213">
    <property type="term" value="F:dioxygenase activity"/>
    <property type="evidence" value="ECO:0007669"/>
    <property type="project" value="UniProtKB-KW"/>
</dbReference>
<dbReference type="CDD" id="cd06260">
    <property type="entry name" value="DUF820-like"/>
    <property type="match status" value="1"/>
</dbReference>
<dbReference type="PANTHER" id="PTHR35400:SF3">
    <property type="entry name" value="SLL1072 PROTEIN"/>
    <property type="match status" value="1"/>
</dbReference>
<dbReference type="AlphaFoldDB" id="A0A6J4QIH2"/>
<evidence type="ECO:0000313" key="2">
    <source>
        <dbReference type="EMBL" id="CAA9444409.1"/>
    </source>
</evidence>
<accession>A0A6J4QIH2</accession>